<dbReference type="PIRSF" id="PIRSF005572">
    <property type="entry name" value="NifS"/>
    <property type="match status" value="1"/>
</dbReference>
<evidence type="ECO:0000256" key="6">
    <source>
        <dbReference type="ARBA" id="ARBA00022898"/>
    </source>
</evidence>
<protein>
    <recommendedName>
        <fullName evidence="3">cysteine desulfurase</fullName>
        <ecNumber evidence="3">2.8.1.7</ecNumber>
    </recommendedName>
</protein>
<dbReference type="GO" id="GO:0031071">
    <property type="term" value="F:cysteine desulfurase activity"/>
    <property type="evidence" value="ECO:0007669"/>
    <property type="project" value="UniProtKB-EC"/>
</dbReference>
<keyword evidence="8" id="KW-0411">Iron-sulfur</keyword>
<evidence type="ECO:0000256" key="10">
    <source>
        <dbReference type="RuleBase" id="RU004504"/>
    </source>
</evidence>
<dbReference type="InterPro" id="IPR016454">
    <property type="entry name" value="Cysteine_dSase"/>
</dbReference>
<evidence type="ECO:0000313" key="12">
    <source>
        <dbReference type="EMBL" id="MBB5176531.1"/>
    </source>
</evidence>
<evidence type="ECO:0000256" key="8">
    <source>
        <dbReference type="ARBA" id="ARBA00023014"/>
    </source>
</evidence>
<dbReference type="GO" id="GO:0046872">
    <property type="term" value="F:metal ion binding"/>
    <property type="evidence" value="ECO:0007669"/>
    <property type="project" value="UniProtKB-KW"/>
</dbReference>
<accession>A0A9Q2HG63</accession>
<dbReference type="Gene3D" id="3.90.1150.10">
    <property type="entry name" value="Aspartate Aminotransferase, domain 1"/>
    <property type="match status" value="1"/>
</dbReference>
<dbReference type="InterPro" id="IPR020578">
    <property type="entry name" value="Aminotrans_V_PyrdxlP_BS"/>
</dbReference>
<evidence type="ECO:0000256" key="9">
    <source>
        <dbReference type="ARBA" id="ARBA00050776"/>
    </source>
</evidence>
<dbReference type="InterPro" id="IPR000192">
    <property type="entry name" value="Aminotrans_V_dom"/>
</dbReference>
<dbReference type="EMBL" id="JACHHF010000009">
    <property type="protein sequence ID" value="MBB5176531.1"/>
    <property type="molecule type" value="Genomic_DNA"/>
</dbReference>
<keyword evidence="5" id="KW-0479">Metal-binding</keyword>
<proteinExistence type="inferred from homology"/>
<dbReference type="Gene3D" id="1.10.260.50">
    <property type="match status" value="1"/>
</dbReference>
<feature type="domain" description="Aminotransferase class V" evidence="11">
    <location>
        <begin position="3"/>
        <end position="356"/>
    </location>
</feature>
<evidence type="ECO:0000256" key="5">
    <source>
        <dbReference type="ARBA" id="ARBA00022723"/>
    </source>
</evidence>
<evidence type="ECO:0000256" key="2">
    <source>
        <dbReference type="ARBA" id="ARBA00006490"/>
    </source>
</evidence>
<evidence type="ECO:0000313" key="13">
    <source>
        <dbReference type="Proteomes" id="UP000579136"/>
    </source>
</evidence>
<reference evidence="12 13" key="1">
    <citation type="submission" date="2020-08" db="EMBL/GenBank/DDBJ databases">
        <title>Genomic Encyclopedia of Type Strains, Phase IV (KMG-IV): sequencing the most valuable type-strain genomes for metagenomic binning, comparative biology and taxonomic classification.</title>
        <authorList>
            <person name="Goeker M."/>
        </authorList>
    </citation>
    <scope>NUCLEOTIDE SEQUENCE [LARGE SCALE GENOMIC DNA]</scope>
    <source>
        <strain evidence="12 13">DSM 19163</strain>
    </source>
</reference>
<sequence length="370" mass="40732">MSVYLDYAATTPVDKDTLNGMVKHANIYGNPSSIHRVGKEAKSFLESSRSKVAKMIGAKPEEIIFTSGATESNNLAIRGTLSHFKSNSNMITTNIEHMSIIETAESLANDVKYLSVDQTGLISLVELNELLDDNTSLVSLHYVNNEVGSVQPIKEIKDKLPEDVLLHIDAAQAVGHVDINVDRLGVDLMSMSGHKLYAPKGIGVLYVRKGTHLHAQLVGGKQERERRAGTENLLYSYAISEAIKNAVESLDERNTVISSRKKMLIDGLKEAGIEFEVNGDLDNQSPHILNIYVPFSETEFLLTALDLEGIYISGGSACNAGTVTPSHVITEMYNENRAAHSLRISFSHLTTEDDITKTIEAFKKLYERLK</sequence>
<organism evidence="12 13">
    <name type="scientific">Nosocomiicoccus ampullae</name>
    <dbReference type="NCBI Taxonomy" id="489910"/>
    <lineage>
        <taxon>Bacteria</taxon>
        <taxon>Bacillati</taxon>
        <taxon>Bacillota</taxon>
        <taxon>Bacilli</taxon>
        <taxon>Bacillales</taxon>
        <taxon>Staphylococcaceae</taxon>
        <taxon>Nosocomiicoccus</taxon>
    </lineage>
</organism>
<dbReference type="GO" id="GO:0051536">
    <property type="term" value="F:iron-sulfur cluster binding"/>
    <property type="evidence" value="ECO:0007669"/>
    <property type="project" value="UniProtKB-KW"/>
</dbReference>
<dbReference type="Proteomes" id="UP000579136">
    <property type="component" value="Unassembled WGS sequence"/>
</dbReference>
<comment type="caution">
    <text evidence="12">The sequence shown here is derived from an EMBL/GenBank/DDBJ whole genome shotgun (WGS) entry which is preliminary data.</text>
</comment>
<comment type="catalytic activity">
    <reaction evidence="9">
        <text>(sulfur carrier)-H + L-cysteine = (sulfur carrier)-SH + L-alanine</text>
        <dbReference type="Rhea" id="RHEA:43892"/>
        <dbReference type="Rhea" id="RHEA-COMP:14737"/>
        <dbReference type="Rhea" id="RHEA-COMP:14739"/>
        <dbReference type="ChEBI" id="CHEBI:29917"/>
        <dbReference type="ChEBI" id="CHEBI:35235"/>
        <dbReference type="ChEBI" id="CHEBI:57972"/>
        <dbReference type="ChEBI" id="CHEBI:64428"/>
        <dbReference type="EC" id="2.8.1.7"/>
    </reaction>
</comment>
<evidence type="ECO:0000259" key="11">
    <source>
        <dbReference type="Pfam" id="PF00266"/>
    </source>
</evidence>
<gene>
    <name evidence="12" type="ORF">HNQ45_001419</name>
</gene>
<keyword evidence="6" id="KW-0663">Pyridoxal phosphate</keyword>
<dbReference type="Gene3D" id="3.40.640.10">
    <property type="entry name" value="Type I PLP-dependent aspartate aminotransferase-like (Major domain)"/>
    <property type="match status" value="1"/>
</dbReference>
<keyword evidence="7" id="KW-0408">Iron</keyword>
<comment type="cofactor">
    <cofactor evidence="1 10">
        <name>pyridoxal 5'-phosphate</name>
        <dbReference type="ChEBI" id="CHEBI:597326"/>
    </cofactor>
</comment>
<evidence type="ECO:0000256" key="3">
    <source>
        <dbReference type="ARBA" id="ARBA00012239"/>
    </source>
</evidence>
<dbReference type="SUPFAM" id="SSF53383">
    <property type="entry name" value="PLP-dependent transferases"/>
    <property type="match status" value="1"/>
</dbReference>
<comment type="similarity">
    <text evidence="2">Belongs to the class-V pyridoxal-phosphate-dependent aminotransferase family. NifS/IscS subfamily.</text>
</comment>
<dbReference type="Pfam" id="PF00266">
    <property type="entry name" value="Aminotran_5"/>
    <property type="match status" value="1"/>
</dbReference>
<name>A0A9Q2HG63_9STAP</name>
<dbReference type="PROSITE" id="PS00595">
    <property type="entry name" value="AA_TRANSFER_CLASS_5"/>
    <property type="match status" value="1"/>
</dbReference>
<evidence type="ECO:0000256" key="4">
    <source>
        <dbReference type="ARBA" id="ARBA00022679"/>
    </source>
</evidence>
<dbReference type="RefSeq" id="WP_183675192.1">
    <property type="nucleotide sequence ID" value="NZ_CBCRYX010000010.1"/>
</dbReference>
<evidence type="ECO:0000256" key="1">
    <source>
        <dbReference type="ARBA" id="ARBA00001933"/>
    </source>
</evidence>
<keyword evidence="13" id="KW-1185">Reference proteome</keyword>
<dbReference type="AlphaFoldDB" id="A0A9Q2HG63"/>
<dbReference type="PANTHER" id="PTHR11601:SF34">
    <property type="entry name" value="CYSTEINE DESULFURASE"/>
    <property type="match status" value="1"/>
</dbReference>
<evidence type="ECO:0000256" key="7">
    <source>
        <dbReference type="ARBA" id="ARBA00023004"/>
    </source>
</evidence>
<dbReference type="InterPro" id="IPR015421">
    <property type="entry name" value="PyrdxlP-dep_Trfase_major"/>
</dbReference>
<dbReference type="InterPro" id="IPR015422">
    <property type="entry name" value="PyrdxlP-dep_Trfase_small"/>
</dbReference>
<keyword evidence="4 12" id="KW-0808">Transferase</keyword>
<dbReference type="InterPro" id="IPR015424">
    <property type="entry name" value="PyrdxlP-dep_Trfase"/>
</dbReference>
<dbReference type="PANTHER" id="PTHR11601">
    <property type="entry name" value="CYSTEINE DESULFURYLASE FAMILY MEMBER"/>
    <property type="match status" value="1"/>
</dbReference>
<dbReference type="EC" id="2.8.1.7" evidence="3"/>